<dbReference type="EMBL" id="AY939844">
    <property type="protein sequence ID" value="AAX44659.1"/>
    <property type="molecule type" value="Genomic_DNA"/>
</dbReference>
<protein>
    <submittedName>
        <fullName evidence="1">Uncharacterized protein</fullName>
    </submittedName>
</protein>
<evidence type="ECO:0000313" key="4">
    <source>
        <dbReference type="Proteomes" id="UP000013923"/>
    </source>
</evidence>
<name>Q58M73_BPPRM</name>
<reference evidence="1 3" key="1">
    <citation type="journal article" date="2005" name="PLoS Biol.">
        <title>Three Prochlorococcus cyanophage genomes: signature features and ecological interpretations.</title>
        <authorList>
            <person name="Sullivan M.B."/>
            <person name="Coleman M.L."/>
            <person name="Weigele P."/>
            <person name="Rohwer F."/>
            <person name="Chisholm S.W."/>
        </authorList>
    </citation>
    <scope>NUCLEOTIDE SEQUENCE</scope>
</reference>
<dbReference type="RefSeq" id="YP_214513.1">
    <property type="nucleotide sequence ID" value="NC_006883.2"/>
</dbReference>
<dbReference type="GeneID" id="3294345"/>
<keyword evidence="3" id="KW-1185">Reference proteome</keyword>
<organism evidence="1 3">
    <name type="scientific">Prochlorococcus phage P-SSM2</name>
    <dbReference type="NCBI Taxonomy" id="268746"/>
    <lineage>
        <taxon>Viruses</taxon>
        <taxon>Duplodnaviria</taxon>
        <taxon>Heunggongvirae</taxon>
        <taxon>Uroviricota</taxon>
        <taxon>Caudoviricetes</taxon>
        <taxon>Pantevenvirales</taxon>
        <taxon>Kyanoviridae</taxon>
        <taxon>Salacisavirus</taxon>
        <taxon>Salacisavirus pssm2</taxon>
    </lineage>
</organism>
<evidence type="ECO:0000313" key="3">
    <source>
        <dbReference type="Proteomes" id="UP000000991"/>
    </source>
</evidence>
<evidence type="ECO:0000313" key="1">
    <source>
        <dbReference type="EMBL" id="AAX44659.1"/>
    </source>
</evidence>
<proteinExistence type="predicted"/>
<dbReference type="KEGG" id="vg:3294345"/>
<gene>
    <name evidence="2" type="ORF">PCMG_00284</name>
    <name evidence="1" type="ORF">PSSM2_282</name>
</gene>
<reference evidence="2 4" key="2">
    <citation type="submission" date="2009-10" db="EMBL/GenBank/DDBJ databases">
        <title>The Genome Sequence of Prochlorococcus phage P-SSM2.</title>
        <authorList>
            <consortium name="The Broad Institute Genome Sequencing Platform"/>
            <person name="Henn M.R."/>
            <person name="Sullivan M.S."/>
            <person name="Osburne M.S."/>
            <person name="Levin J."/>
            <person name="Malboeuf C."/>
            <person name="Casali M."/>
            <person name="Russ C."/>
            <person name="Lennon N."/>
            <person name="Chapman S.B."/>
            <person name="Erlich R."/>
            <person name="Young S.K."/>
            <person name="Koehrsen M."/>
            <person name="Yandava C."/>
            <person name="Zeng Q."/>
            <person name="Alvarado L."/>
            <person name="Anderson S."/>
            <person name="Berlin A."/>
            <person name="Borenstein D."/>
            <person name="Chen Z."/>
            <person name="Engels R."/>
            <person name="Freedman E."/>
            <person name="Gellesch M."/>
            <person name="Goldberg J."/>
            <person name="Green L."/>
            <person name="Griggs A."/>
            <person name="Gujja S."/>
            <person name="Heilman E.R."/>
            <person name="Heiman D."/>
            <person name="Hepburn T."/>
            <person name="Howarth C."/>
            <person name="Jen D."/>
            <person name="Larson L."/>
            <person name="Lewis B."/>
            <person name="Mehta T."/>
            <person name="Park D."/>
            <person name="Pearson M."/>
            <person name="Richards J."/>
            <person name="Rizzolo K."/>
            <person name="Roberts A."/>
            <person name="Ryan E."/>
            <person name="Saif S."/>
            <person name="Shea T."/>
            <person name="Shenoy N."/>
            <person name="Sisk P."/>
            <person name="Stolte C."/>
            <person name="Sykes S."/>
            <person name="Walk T."/>
            <person name="White J."/>
            <person name="Yu Q."/>
            <person name="Coleman M.L."/>
            <person name="Huang K.H."/>
            <person name="Weigele P.R."/>
            <person name="DeFrancesco A.S."/>
            <person name="Kern S.E."/>
            <person name="Thompson L.R."/>
            <person name="Fu R."/>
            <person name="Hombeck B."/>
            <person name="Chisholm S.W."/>
            <person name="Haas B."/>
            <person name="Nusbaum C."/>
            <person name="Birren B."/>
        </authorList>
    </citation>
    <scope>NUCLEOTIDE SEQUENCE [LARGE SCALE GENOMIC DNA]</scope>
    <source>
        <strain evidence="2">P-SSM2</strain>
    </source>
</reference>
<dbReference type="Proteomes" id="UP000000991">
    <property type="component" value="Segment"/>
</dbReference>
<dbReference type="Proteomes" id="UP000013923">
    <property type="component" value="Genome"/>
</dbReference>
<dbReference type="EMBL" id="GU071092">
    <property type="protein sequence ID" value="ACY76160.1"/>
    <property type="molecule type" value="Genomic_DNA"/>
</dbReference>
<reference evidence="1 3" key="3">
    <citation type="journal article" date="2010" name="Environ. Microbiol.">
        <title>Genomic analysis of oceanic cyanobacterial myoviruses compared with T4-like myoviruses from diverse hosts and environments.</title>
        <authorList>
            <person name="Sullivan M.B."/>
            <person name="Huang K.H."/>
            <person name="Ignacio-Espinoza J.C."/>
            <person name="Berlin A.M."/>
            <person name="Kelly L."/>
            <person name="Weigele P.R."/>
            <person name="DeFrancesco A.S."/>
            <person name="Kern S.E."/>
            <person name="Thompson L.R."/>
            <person name="Young S."/>
            <person name="Yandava C."/>
            <person name="Fu R."/>
            <person name="Krastins B."/>
            <person name="Chase M."/>
            <person name="Sarracino D."/>
            <person name="Osburne M.S."/>
            <person name="Henn M.R."/>
            <person name="Chisholm S.W."/>
        </authorList>
    </citation>
    <scope>NUCLEOTIDE SEQUENCE [LARGE SCALE GENOMIC DNA]</scope>
</reference>
<dbReference type="OrthoDB" id="23929at10239"/>
<organismHost>
    <name type="scientific">Prochlorococcus</name>
    <dbReference type="NCBI Taxonomy" id="1218"/>
</organismHost>
<sequence length="66" mass="7522">MREKLLKALLAHANGDIQKHVANVEVYLENPAGIGEHSNIVEAIEEELNMIAKYQDQIEVIKTYFK</sequence>
<evidence type="ECO:0000313" key="2">
    <source>
        <dbReference type="EMBL" id="ACY76160.1"/>
    </source>
</evidence>
<accession>Q58M73</accession>